<dbReference type="Proteomes" id="UP001497535">
    <property type="component" value="Unassembled WGS sequence"/>
</dbReference>
<proteinExistence type="predicted"/>
<gene>
    <name evidence="1" type="ORF">MENTE1834_LOCUS39414</name>
</gene>
<organism evidence="1 2">
    <name type="scientific">Meloidogyne enterolobii</name>
    <name type="common">Root-knot nematode worm</name>
    <name type="synonym">Meloidogyne mayaguensis</name>
    <dbReference type="NCBI Taxonomy" id="390850"/>
    <lineage>
        <taxon>Eukaryota</taxon>
        <taxon>Metazoa</taxon>
        <taxon>Ecdysozoa</taxon>
        <taxon>Nematoda</taxon>
        <taxon>Chromadorea</taxon>
        <taxon>Rhabditida</taxon>
        <taxon>Tylenchina</taxon>
        <taxon>Tylenchomorpha</taxon>
        <taxon>Tylenchoidea</taxon>
        <taxon>Meloidogynidae</taxon>
        <taxon>Meloidogyninae</taxon>
        <taxon>Meloidogyne</taxon>
    </lineage>
</organism>
<accession>A0ACB1AKA8</accession>
<keyword evidence="2" id="KW-1185">Reference proteome</keyword>
<evidence type="ECO:0000313" key="2">
    <source>
        <dbReference type="Proteomes" id="UP001497535"/>
    </source>
</evidence>
<comment type="caution">
    <text evidence="1">The sequence shown here is derived from an EMBL/GenBank/DDBJ whole genome shotgun (WGS) entry which is preliminary data.</text>
</comment>
<dbReference type="EMBL" id="CAVMJV010000088">
    <property type="protein sequence ID" value="CAK5091573.1"/>
    <property type="molecule type" value="Genomic_DNA"/>
</dbReference>
<protein>
    <submittedName>
        <fullName evidence="1">Uncharacterized protein</fullName>
    </submittedName>
</protein>
<reference evidence="1" key="1">
    <citation type="submission" date="2023-11" db="EMBL/GenBank/DDBJ databases">
        <authorList>
            <person name="Poullet M."/>
        </authorList>
    </citation>
    <scope>NUCLEOTIDE SEQUENCE</scope>
    <source>
        <strain evidence="1">E1834</strain>
    </source>
</reference>
<sequence>MLTNQRSTTFLVIMRNSLLVTSVDHSGPSDRSLGVPLISQELSKIALLVIMRNSLLVTSVDHSGPIRNYQRSPFWSS</sequence>
<evidence type="ECO:0000313" key="1">
    <source>
        <dbReference type="EMBL" id="CAK5091573.1"/>
    </source>
</evidence>
<name>A0ACB1AKA8_MELEN</name>